<feature type="compositionally biased region" description="Gly residues" evidence="9">
    <location>
        <begin position="547"/>
        <end position="563"/>
    </location>
</feature>
<feature type="region of interest" description="Disordered" evidence="9">
    <location>
        <begin position="207"/>
        <end position="227"/>
    </location>
</feature>
<feature type="compositionally biased region" description="Low complexity" evidence="9">
    <location>
        <begin position="450"/>
        <end position="475"/>
    </location>
</feature>
<dbReference type="GO" id="GO:0006511">
    <property type="term" value="P:ubiquitin-dependent protein catabolic process"/>
    <property type="evidence" value="ECO:0007669"/>
    <property type="project" value="TreeGrafter"/>
</dbReference>
<evidence type="ECO:0000313" key="11">
    <source>
        <dbReference type="EMBL" id="KAJ9129493.1"/>
    </source>
</evidence>
<feature type="region of interest" description="Disordered" evidence="9">
    <location>
        <begin position="355"/>
        <end position="421"/>
    </location>
</feature>
<evidence type="ECO:0000256" key="9">
    <source>
        <dbReference type="SAM" id="MobiDB-lite"/>
    </source>
</evidence>
<dbReference type="EMBL" id="JANBVN010000334">
    <property type="protein sequence ID" value="KAJ9129493.1"/>
    <property type="molecule type" value="Genomic_DNA"/>
</dbReference>
<feature type="region of interest" description="Disordered" evidence="9">
    <location>
        <begin position="447"/>
        <end position="569"/>
    </location>
</feature>
<feature type="region of interest" description="Disordered" evidence="9">
    <location>
        <begin position="50"/>
        <end position="85"/>
    </location>
</feature>
<accession>A0AA38VI68</accession>
<evidence type="ECO:0000256" key="2">
    <source>
        <dbReference type="ARBA" id="ARBA00012483"/>
    </source>
</evidence>
<proteinExistence type="predicted"/>
<dbReference type="GO" id="GO:0008270">
    <property type="term" value="F:zinc ion binding"/>
    <property type="evidence" value="ECO:0007669"/>
    <property type="project" value="UniProtKB-KW"/>
</dbReference>
<gene>
    <name evidence="11" type="ORF">NKR19_g10347</name>
</gene>
<feature type="compositionally biased region" description="Basic and acidic residues" evidence="9">
    <location>
        <begin position="490"/>
        <end position="500"/>
    </location>
</feature>
<dbReference type="SMART" id="SM00184">
    <property type="entry name" value="RING"/>
    <property type="match status" value="1"/>
</dbReference>
<dbReference type="Gene3D" id="3.30.40.10">
    <property type="entry name" value="Zinc/RING finger domain, C3HC4 (zinc finger)"/>
    <property type="match status" value="1"/>
</dbReference>
<keyword evidence="4" id="KW-0479">Metal-binding</keyword>
<evidence type="ECO:0000256" key="8">
    <source>
        <dbReference type="PROSITE-ProRule" id="PRU00175"/>
    </source>
</evidence>
<dbReference type="GO" id="GO:0005634">
    <property type="term" value="C:nucleus"/>
    <property type="evidence" value="ECO:0007669"/>
    <property type="project" value="TreeGrafter"/>
</dbReference>
<evidence type="ECO:0000256" key="3">
    <source>
        <dbReference type="ARBA" id="ARBA00022679"/>
    </source>
</evidence>
<evidence type="ECO:0000313" key="12">
    <source>
        <dbReference type="Proteomes" id="UP001174691"/>
    </source>
</evidence>
<dbReference type="GO" id="GO:0061630">
    <property type="term" value="F:ubiquitin protein ligase activity"/>
    <property type="evidence" value="ECO:0007669"/>
    <property type="project" value="UniProtKB-EC"/>
</dbReference>
<evidence type="ECO:0000256" key="4">
    <source>
        <dbReference type="ARBA" id="ARBA00022723"/>
    </source>
</evidence>
<dbReference type="InterPro" id="IPR013083">
    <property type="entry name" value="Znf_RING/FYVE/PHD"/>
</dbReference>
<keyword evidence="5 8" id="KW-0863">Zinc-finger</keyword>
<dbReference type="InterPro" id="IPR001841">
    <property type="entry name" value="Znf_RING"/>
</dbReference>
<comment type="catalytic activity">
    <reaction evidence="1">
        <text>S-ubiquitinyl-[E2 ubiquitin-conjugating enzyme]-L-cysteine + [acceptor protein]-L-lysine = [E2 ubiquitin-conjugating enzyme]-L-cysteine + N(6)-ubiquitinyl-[acceptor protein]-L-lysine.</text>
        <dbReference type="EC" id="2.3.2.27"/>
    </reaction>
</comment>
<dbReference type="CDD" id="cd16454">
    <property type="entry name" value="RING-H2_PA-TM-RING"/>
    <property type="match status" value="1"/>
</dbReference>
<feature type="compositionally biased region" description="Low complexity" evidence="9">
    <location>
        <begin position="138"/>
        <end position="150"/>
    </location>
</feature>
<reference evidence="11" key="1">
    <citation type="submission" date="2022-07" db="EMBL/GenBank/DDBJ databases">
        <title>Fungi with potential for degradation of polypropylene.</title>
        <authorList>
            <person name="Gostincar C."/>
        </authorList>
    </citation>
    <scope>NUCLEOTIDE SEQUENCE</scope>
    <source>
        <strain evidence="11">EXF-13287</strain>
    </source>
</reference>
<dbReference type="EC" id="2.3.2.27" evidence="2"/>
<evidence type="ECO:0000256" key="1">
    <source>
        <dbReference type="ARBA" id="ARBA00000900"/>
    </source>
</evidence>
<keyword evidence="6" id="KW-0833">Ubl conjugation pathway</keyword>
<dbReference type="PANTHER" id="PTHR45931">
    <property type="entry name" value="SI:CH211-59O9.10"/>
    <property type="match status" value="1"/>
</dbReference>
<dbReference type="GO" id="GO:0016567">
    <property type="term" value="P:protein ubiquitination"/>
    <property type="evidence" value="ECO:0007669"/>
    <property type="project" value="UniProtKB-ARBA"/>
</dbReference>
<evidence type="ECO:0000256" key="5">
    <source>
        <dbReference type="ARBA" id="ARBA00022771"/>
    </source>
</evidence>
<dbReference type="Pfam" id="PF13639">
    <property type="entry name" value="zf-RING_2"/>
    <property type="match status" value="1"/>
</dbReference>
<dbReference type="InterPro" id="IPR051834">
    <property type="entry name" value="RING_finger_E3_ligase"/>
</dbReference>
<keyword evidence="7" id="KW-0862">Zinc</keyword>
<dbReference type="PROSITE" id="PS50089">
    <property type="entry name" value="ZF_RING_2"/>
    <property type="match status" value="1"/>
</dbReference>
<keyword evidence="12" id="KW-1185">Reference proteome</keyword>
<sequence>MSEPRPPHRHLDASHGREVVYCHACQNEWYRDERPSLECPRCHGEITEIVSPENDPRELDDGPHVGFGPQLHDHHHDPDSDPEEADIDQQIYRTGNLFFMQRTFRPGGAANHDDPQVDVLRRFTDMLNDFHPAPPPQAAQAGSPPQMPGGDTPNEAPRGPSPMPAFTRSAFIASPFGPARVTVHTIAGAPDVPGGLRGFDAVFANLMNGPPGADDPNYPPARQGQPNNPLEHMIQGLMAVLVGGAPGGVHGDAVYSQEALDRIITQLMEAQPHSSRAPPPASEEAIAKLGKRNVQIEDLGPDGKVDCTICIEELRVGDEVTVLPCKHSFHGDCVTLWLKEHNTCPICRTPIEADRRQSRQDGSQPQGQQQGQQSDRQPGQQTGQQEEGRQQGQQAPMYQQYSSGQGAQDPSAQPGTSSARASRYERLFRSPGSTEERLNAIRNVAGANYRPSPSRQPSSSQQQQQQSGVTQRRSSYSPPPEQATRSPRVRSPELRPRNPYEEQQYISGYDADGYRRRERGSESGREGDGRGNGPLNWLRDQWSRHSGNGGGGNNGSGSGGPPGSGDRRS</sequence>
<feature type="region of interest" description="Disordered" evidence="9">
    <location>
        <begin position="127"/>
        <end position="168"/>
    </location>
</feature>
<keyword evidence="3" id="KW-0808">Transferase</keyword>
<protein>
    <recommendedName>
        <fullName evidence="2">RING-type E3 ubiquitin transferase</fullName>
        <ecNumber evidence="2">2.3.2.27</ecNumber>
    </recommendedName>
</protein>
<feature type="compositionally biased region" description="Basic and acidic residues" evidence="9">
    <location>
        <begin position="54"/>
        <end position="63"/>
    </location>
</feature>
<name>A0AA38VI68_9PEZI</name>
<dbReference type="Proteomes" id="UP001174691">
    <property type="component" value="Unassembled WGS sequence"/>
</dbReference>
<evidence type="ECO:0000256" key="7">
    <source>
        <dbReference type="ARBA" id="ARBA00022833"/>
    </source>
</evidence>
<feature type="compositionally biased region" description="Polar residues" evidence="9">
    <location>
        <begin position="401"/>
        <end position="420"/>
    </location>
</feature>
<dbReference type="FunFam" id="3.30.40.10:FF:000127">
    <property type="entry name" value="E3 ubiquitin-protein ligase RNF181"/>
    <property type="match status" value="1"/>
</dbReference>
<organism evidence="11 12">
    <name type="scientific">Coniochaeta hoffmannii</name>
    <dbReference type="NCBI Taxonomy" id="91930"/>
    <lineage>
        <taxon>Eukaryota</taxon>
        <taxon>Fungi</taxon>
        <taxon>Dikarya</taxon>
        <taxon>Ascomycota</taxon>
        <taxon>Pezizomycotina</taxon>
        <taxon>Sordariomycetes</taxon>
        <taxon>Sordariomycetidae</taxon>
        <taxon>Coniochaetales</taxon>
        <taxon>Coniochaetaceae</taxon>
        <taxon>Coniochaeta</taxon>
    </lineage>
</organism>
<feature type="domain" description="RING-type" evidence="10">
    <location>
        <begin position="307"/>
        <end position="348"/>
    </location>
</feature>
<evidence type="ECO:0000259" key="10">
    <source>
        <dbReference type="PROSITE" id="PS50089"/>
    </source>
</evidence>
<feature type="compositionally biased region" description="Low complexity" evidence="9">
    <location>
        <begin position="360"/>
        <end position="400"/>
    </location>
</feature>
<comment type="caution">
    <text evidence="11">The sequence shown here is derived from an EMBL/GenBank/DDBJ whole genome shotgun (WGS) entry which is preliminary data.</text>
</comment>
<dbReference type="SUPFAM" id="SSF57850">
    <property type="entry name" value="RING/U-box"/>
    <property type="match status" value="1"/>
</dbReference>
<evidence type="ECO:0000256" key="6">
    <source>
        <dbReference type="ARBA" id="ARBA00022786"/>
    </source>
</evidence>
<dbReference type="AlphaFoldDB" id="A0AA38VI68"/>
<feature type="compositionally biased region" description="Basic and acidic residues" evidence="9">
    <location>
        <begin position="512"/>
        <end position="529"/>
    </location>
</feature>
<dbReference type="PANTHER" id="PTHR45931:SF3">
    <property type="entry name" value="RING ZINC FINGER-CONTAINING PROTEIN"/>
    <property type="match status" value="1"/>
</dbReference>